<dbReference type="AlphaFoldDB" id="A0A6I3QB98"/>
<reference evidence="1 2" key="1">
    <citation type="journal article" date="2019" name="Nat. Med.">
        <title>A library of human gut bacterial isolates paired with longitudinal multiomics data enables mechanistic microbiome research.</title>
        <authorList>
            <person name="Poyet M."/>
            <person name="Groussin M."/>
            <person name="Gibbons S.M."/>
            <person name="Avila-Pacheco J."/>
            <person name="Jiang X."/>
            <person name="Kearney S.M."/>
            <person name="Perrotta A.R."/>
            <person name="Berdy B."/>
            <person name="Zhao S."/>
            <person name="Lieberman T.D."/>
            <person name="Swanson P.K."/>
            <person name="Smith M."/>
            <person name="Roesemann S."/>
            <person name="Alexander J.E."/>
            <person name="Rich S.A."/>
            <person name="Livny J."/>
            <person name="Vlamakis H."/>
            <person name="Clish C."/>
            <person name="Bullock K."/>
            <person name="Deik A."/>
            <person name="Scott J."/>
            <person name="Pierce K.A."/>
            <person name="Xavier R.J."/>
            <person name="Alm E.J."/>
        </authorList>
    </citation>
    <scope>NUCLEOTIDE SEQUENCE [LARGE SCALE GENOMIC DNA]</scope>
    <source>
        <strain evidence="1 2">BIOML-A7</strain>
    </source>
</reference>
<sequence length="173" mass="19761">MKIRKEDFEIVSLMTQACFYQGRLPLGFTSSPVLSDLYLVNLDRKYQADKTITYTRYADDFVVSASGPEARSNLVSFRLRMEKDLDIIPIVKPFVFYILCLFCGSSEATKLFRQFSAPLTGKMLPEREPSPSGTVPKRSAFRKNLVFSTKFLSKFYADCELTISLPGYIFKIL</sequence>
<dbReference type="EMBL" id="WMZR01000009">
    <property type="protein sequence ID" value="MTS51655.1"/>
    <property type="molecule type" value="Genomic_DNA"/>
</dbReference>
<organism evidence="1 2">
    <name type="scientific">Ruthenibacterium lactatiformans</name>
    <dbReference type="NCBI Taxonomy" id="1550024"/>
    <lineage>
        <taxon>Bacteria</taxon>
        <taxon>Bacillati</taxon>
        <taxon>Bacillota</taxon>
        <taxon>Clostridia</taxon>
        <taxon>Eubacteriales</taxon>
        <taxon>Oscillospiraceae</taxon>
        <taxon>Ruthenibacterium</taxon>
    </lineage>
</organism>
<dbReference type="InterPro" id="IPR000477">
    <property type="entry name" value="RT_dom"/>
</dbReference>
<name>A0A6I3QB98_9FIRM</name>
<accession>A0A6I3QB98</accession>
<dbReference type="Proteomes" id="UP000449193">
    <property type="component" value="Unassembled WGS sequence"/>
</dbReference>
<protein>
    <submittedName>
        <fullName evidence="1">Uncharacterized protein</fullName>
    </submittedName>
</protein>
<dbReference type="Pfam" id="PF00078">
    <property type="entry name" value="RVT_1"/>
    <property type="match status" value="1"/>
</dbReference>
<comment type="caution">
    <text evidence="1">The sequence shown here is derived from an EMBL/GenBank/DDBJ whole genome shotgun (WGS) entry which is preliminary data.</text>
</comment>
<evidence type="ECO:0000313" key="1">
    <source>
        <dbReference type="EMBL" id="MTS51655.1"/>
    </source>
</evidence>
<dbReference type="PROSITE" id="PS50878">
    <property type="entry name" value="RT_POL"/>
    <property type="match status" value="1"/>
</dbReference>
<evidence type="ECO:0000313" key="2">
    <source>
        <dbReference type="Proteomes" id="UP000449193"/>
    </source>
</evidence>
<gene>
    <name evidence="1" type="ORF">GMD52_08890</name>
</gene>
<proteinExistence type="predicted"/>